<dbReference type="Proteomes" id="UP000198531">
    <property type="component" value="Unassembled WGS sequence"/>
</dbReference>
<gene>
    <name evidence="2" type="ORF">SAMN04487947_0471</name>
</gene>
<protein>
    <submittedName>
        <fullName evidence="2">Uncharacterized protein</fullName>
    </submittedName>
</protein>
<dbReference type="EMBL" id="FOYT01000001">
    <property type="protein sequence ID" value="SFR36488.1"/>
    <property type="molecule type" value="Genomic_DNA"/>
</dbReference>
<feature type="region of interest" description="Disordered" evidence="1">
    <location>
        <begin position="448"/>
        <end position="469"/>
    </location>
</feature>
<feature type="compositionally biased region" description="Basic and acidic residues" evidence="1">
    <location>
        <begin position="30"/>
        <end position="48"/>
    </location>
</feature>
<dbReference type="RefSeq" id="WP_089804221.1">
    <property type="nucleotide sequence ID" value="NZ_FOYT01000001.1"/>
</dbReference>
<evidence type="ECO:0000313" key="2">
    <source>
        <dbReference type="EMBL" id="SFR36488.1"/>
    </source>
</evidence>
<proteinExistence type="predicted"/>
<accession>A0A1I6G2S9</accession>
<reference evidence="3" key="1">
    <citation type="submission" date="2016-10" db="EMBL/GenBank/DDBJ databases">
        <authorList>
            <person name="Varghese N."/>
            <person name="Submissions S."/>
        </authorList>
    </citation>
    <scope>NUCLEOTIDE SEQUENCE [LARGE SCALE GENOMIC DNA]</scope>
    <source>
        <strain evidence="3">CGMCC 1.7736</strain>
    </source>
</reference>
<dbReference type="SUPFAM" id="SSF55486">
    <property type="entry name" value="Metalloproteases ('zincins'), catalytic domain"/>
    <property type="match status" value="1"/>
</dbReference>
<sequence>MNGVPIDAIPSEGRERPSRPLIPENPTADRTGRLVYDEGGARSARPEECECASSNTDPSIDRPCSLEALDGSWYLRLSPVGEASSDATTTHGAMRVESRTDDRVRISGDVYVEAPACEDGRASNTRPDDSLTIGDNWYPQFENSKYSWYFRSLGASYREGLVRCDVRQYVWDPDAEDFGEERSDGSVEFECSAEPVTRSWLPQPTLRLTGTATVGGTEFDLTAYKTAPYYRGCLLEVDVMEERAWVESADRNTRQPLRFRDVYSDTGIEFAVTVDETSVPKERDLTLTEIRELLGSHHSTVPPESNKWRLWLLVGSEMKRYSTLGIMFDDTEPYREGVALFFDPELPDDRRIRESARGKKLGETPLAFLRTAVHEIGHGFNLYHPKADEHEVPVGKTIMNQTSDVIGAASAANPFPDVASFAFHDHNRTSLVHSPDPQVKPRWKRFGYGHGDVGSGPAPPSDLTYDRDAPESEELVLDLNLPETVFPGELVIVDVTVENPTDEPRDVTSALNITEDYLSLHVRSPDRTRTTPRNVVRFCTDRQTTSLSPGERLTGRVQLLYTNQGFTFDRPGPYTLWAELDLGDRTLRSASTDVLTHSPLSEDHLDLSTLGLNEGVGRSIAVGDLGVDAGAEDRLRSLAEDFTTTDLGTAASVVLSNAYSRDVRDVRRGRVLRDSDRDTASYFLELAVQDRSAFETMRVATAVTPPGETDAPVLDKLIDRFDALDRYDAAEVEDARDVLTDFRTRRDTETDDA</sequence>
<dbReference type="AlphaFoldDB" id="A0A1I6G2S9"/>
<feature type="region of interest" description="Disordered" evidence="1">
    <location>
        <begin position="1"/>
        <end position="57"/>
    </location>
</feature>
<dbReference type="STRING" id="553469.SAMN04487947_0471"/>
<organism evidence="2 3">
    <name type="scientific">Halogeometricum rufum</name>
    <dbReference type="NCBI Taxonomy" id="553469"/>
    <lineage>
        <taxon>Archaea</taxon>
        <taxon>Methanobacteriati</taxon>
        <taxon>Methanobacteriota</taxon>
        <taxon>Stenosarchaea group</taxon>
        <taxon>Halobacteria</taxon>
        <taxon>Halobacteriales</taxon>
        <taxon>Haloferacaceae</taxon>
        <taxon>Halogeometricum</taxon>
    </lineage>
</organism>
<keyword evidence="3" id="KW-1185">Reference proteome</keyword>
<name>A0A1I6G2S9_9EURY</name>
<evidence type="ECO:0000313" key="3">
    <source>
        <dbReference type="Proteomes" id="UP000198531"/>
    </source>
</evidence>
<evidence type="ECO:0000256" key="1">
    <source>
        <dbReference type="SAM" id="MobiDB-lite"/>
    </source>
</evidence>